<keyword evidence="7" id="KW-1185">Reference proteome</keyword>
<reference evidence="6 7" key="1">
    <citation type="submission" date="2024-10" db="EMBL/GenBank/DDBJ databases">
        <authorList>
            <person name="Ryan C."/>
        </authorList>
    </citation>
    <scope>NUCLEOTIDE SEQUENCE [LARGE SCALE GENOMIC DNA]</scope>
</reference>
<evidence type="ECO:0000259" key="5">
    <source>
        <dbReference type="SMART" id="SM00856"/>
    </source>
</evidence>
<dbReference type="NCBIfam" id="TIGR01614">
    <property type="entry name" value="PME_inhib"/>
    <property type="match status" value="1"/>
</dbReference>
<dbReference type="Pfam" id="PF04043">
    <property type="entry name" value="PMEI"/>
    <property type="match status" value="1"/>
</dbReference>
<evidence type="ECO:0000313" key="6">
    <source>
        <dbReference type="EMBL" id="CAM0146305.1"/>
    </source>
</evidence>
<dbReference type="InterPro" id="IPR006501">
    <property type="entry name" value="Pectinesterase_inhib_dom"/>
</dbReference>
<gene>
    <name evidence="6" type="ORF">URODEC1_LOCUS119906</name>
</gene>
<evidence type="ECO:0000256" key="4">
    <source>
        <dbReference type="SAM" id="SignalP"/>
    </source>
</evidence>
<accession>A0ABC9GX36</accession>
<feature type="domain" description="Pectinesterase inhibitor" evidence="5">
    <location>
        <begin position="43"/>
        <end position="199"/>
    </location>
</feature>
<dbReference type="SUPFAM" id="SSF101148">
    <property type="entry name" value="Plant invertase/pectin methylesterase inhibitor"/>
    <property type="match status" value="1"/>
</dbReference>
<dbReference type="SMART" id="SM00856">
    <property type="entry name" value="PMEI"/>
    <property type="match status" value="1"/>
</dbReference>
<dbReference type="Proteomes" id="UP001497457">
    <property type="component" value="Unassembled WGS sequence"/>
</dbReference>
<feature type="chain" id="PRO_5044783184" description="Pectinesterase inhibitor domain-containing protein" evidence="4">
    <location>
        <begin position="25"/>
        <end position="204"/>
    </location>
</feature>
<dbReference type="EMBL" id="CAXIPR030000557">
    <property type="protein sequence ID" value="CAM0146305.1"/>
    <property type="molecule type" value="Genomic_DNA"/>
</dbReference>
<evidence type="ECO:0000256" key="2">
    <source>
        <dbReference type="ARBA" id="ARBA00023157"/>
    </source>
</evidence>
<keyword evidence="1 4" id="KW-0732">Signal</keyword>
<dbReference type="GO" id="GO:0005576">
    <property type="term" value="C:extracellular region"/>
    <property type="evidence" value="ECO:0007669"/>
    <property type="project" value="UniProtKB-ARBA"/>
</dbReference>
<dbReference type="AlphaFoldDB" id="A0ABC9GX36"/>
<evidence type="ECO:0000313" key="7">
    <source>
        <dbReference type="Proteomes" id="UP001497457"/>
    </source>
</evidence>
<dbReference type="CDD" id="cd15795">
    <property type="entry name" value="PMEI-Pla_a_1_like"/>
    <property type="match status" value="1"/>
</dbReference>
<evidence type="ECO:0000256" key="1">
    <source>
        <dbReference type="ARBA" id="ARBA00022729"/>
    </source>
</evidence>
<dbReference type="PANTHER" id="PTHR35357:SF25">
    <property type="entry name" value="OS02G0103300 PROTEIN"/>
    <property type="match status" value="1"/>
</dbReference>
<dbReference type="PANTHER" id="PTHR35357">
    <property type="entry name" value="OS02G0537100 PROTEIN"/>
    <property type="match status" value="1"/>
</dbReference>
<comment type="similarity">
    <text evidence="3">Belongs to the PMEI family.</text>
</comment>
<dbReference type="FunFam" id="1.20.140.40:FF:000002">
    <property type="entry name" value="Putative invertase inhibitor"/>
    <property type="match status" value="1"/>
</dbReference>
<evidence type="ECO:0000256" key="3">
    <source>
        <dbReference type="ARBA" id="ARBA00038471"/>
    </source>
</evidence>
<proteinExistence type="inferred from homology"/>
<feature type="signal peptide" evidence="4">
    <location>
        <begin position="1"/>
        <end position="24"/>
    </location>
</feature>
<dbReference type="InterPro" id="IPR035513">
    <property type="entry name" value="Invertase/methylesterase_inhib"/>
</dbReference>
<comment type="caution">
    <text evidence="6">The sequence shown here is derived from an EMBL/GenBank/DDBJ whole genome shotgun (WGS) entry which is preliminary data.</text>
</comment>
<dbReference type="Gene3D" id="1.20.140.40">
    <property type="entry name" value="Invertase/pectin methylesterase inhibitor family protein"/>
    <property type="match status" value="1"/>
</dbReference>
<protein>
    <recommendedName>
        <fullName evidence="5">Pectinesterase inhibitor domain-containing protein</fullName>
    </recommendedName>
</protein>
<name>A0ABC9GX36_9POAL</name>
<dbReference type="InterPro" id="IPR034088">
    <property type="entry name" value="Pla_a_1-like"/>
</dbReference>
<keyword evidence="2" id="KW-1015">Disulfide bond</keyword>
<organism evidence="6 7">
    <name type="scientific">Urochloa decumbens</name>
    <dbReference type="NCBI Taxonomy" id="240449"/>
    <lineage>
        <taxon>Eukaryota</taxon>
        <taxon>Viridiplantae</taxon>
        <taxon>Streptophyta</taxon>
        <taxon>Embryophyta</taxon>
        <taxon>Tracheophyta</taxon>
        <taxon>Spermatophyta</taxon>
        <taxon>Magnoliopsida</taxon>
        <taxon>Liliopsida</taxon>
        <taxon>Poales</taxon>
        <taxon>Poaceae</taxon>
        <taxon>PACMAD clade</taxon>
        <taxon>Panicoideae</taxon>
        <taxon>Panicodae</taxon>
        <taxon>Paniceae</taxon>
        <taxon>Melinidinae</taxon>
        <taxon>Urochloa</taxon>
    </lineage>
</organism>
<sequence length="204" mass="21889">MTMQSWSLLYCLLFLLLVSRSGVAQTMETEMVAADEELSSCAIGAVSVEDACRGASETHYGVAYDHCVSSLGADPRSKDNDQGMHGLALLATRMAADHAAATESKMDDLSELEPAEHARARYAHCLEQYGTAADLLRDALDNLKARIYGKAMEQIAAAMGASESCEDAWNGLEDQSSSSIPVAEHDREYGRMAHIALGFTHAAA</sequence>